<dbReference type="Gene3D" id="3.50.50.60">
    <property type="entry name" value="FAD/NAD(P)-binding domain"/>
    <property type="match status" value="1"/>
</dbReference>
<dbReference type="InterPro" id="IPR007867">
    <property type="entry name" value="GMC_OxRtase_C"/>
</dbReference>
<comment type="caution">
    <text evidence="5">The sequence shown here is derived from an EMBL/GenBank/DDBJ whole genome shotgun (WGS) entry which is preliminary data.</text>
</comment>
<feature type="transmembrane region" description="Helical" evidence="2">
    <location>
        <begin position="12"/>
        <end position="30"/>
    </location>
</feature>
<evidence type="ECO:0000259" key="4">
    <source>
        <dbReference type="Pfam" id="PF05199"/>
    </source>
</evidence>
<dbReference type="EMBL" id="JBEFKJ010000011">
    <property type="protein sequence ID" value="KAL2043362.1"/>
    <property type="molecule type" value="Genomic_DNA"/>
</dbReference>
<keyword evidence="2" id="KW-1133">Transmembrane helix</keyword>
<proteinExistence type="inferred from homology"/>
<dbReference type="InterPro" id="IPR036188">
    <property type="entry name" value="FAD/NAD-bd_sf"/>
</dbReference>
<organism evidence="5 6">
    <name type="scientific">Stereocaulon virgatum</name>
    <dbReference type="NCBI Taxonomy" id="373712"/>
    <lineage>
        <taxon>Eukaryota</taxon>
        <taxon>Fungi</taxon>
        <taxon>Dikarya</taxon>
        <taxon>Ascomycota</taxon>
        <taxon>Pezizomycotina</taxon>
        <taxon>Lecanoromycetes</taxon>
        <taxon>OSLEUM clade</taxon>
        <taxon>Lecanoromycetidae</taxon>
        <taxon>Lecanorales</taxon>
        <taxon>Lecanorineae</taxon>
        <taxon>Stereocaulaceae</taxon>
        <taxon>Stereocaulon</taxon>
    </lineage>
</organism>
<dbReference type="Pfam" id="PF05199">
    <property type="entry name" value="GMC_oxred_C"/>
    <property type="match status" value="1"/>
</dbReference>
<dbReference type="InterPro" id="IPR000172">
    <property type="entry name" value="GMC_OxRdtase_N"/>
</dbReference>
<dbReference type="InterPro" id="IPR012132">
    <property type="entry name" value="GMC_OxRdtase"/>
</dbReference>
<keyword evidence="2" id="KW-0472">Membrane</keyword>
<dbReference type="PIRSF" id="PIRSF000137">
    <property type="entry name" value="Alcohol_oxidase"/>
    <property type="match status" value="1"/>
</dbReference>
<accession>A0ABR4ABY3</accession>
<dbReference type="Pfam" id="PF00732">
    <property type="entry name" value="GMC_oxred_N"/>
    <property type="match status" value="1"/>
</dbReference>
<feature type="domain" description="Glucose-methanol-choline oxidoreductase N-terminal" evidence="3">
    <location>
        <begin position="66"/>
        <end position="379"/>
    </location>
</feature>
<keyword evidence="2" id="KW-0812">Transmembrane</keyword>
<evidence type="ECO:0000259" key="3">
    <source>
        <dbReference type="Pfam" id="PF00732"/>
    </source>
</evidence>
<dbReference type="Proteomes" id="UP001590950">
    <property type="component" value="Unassembled WGS sequence"/>
</dbReference>
<keyword evidence="6" id="KW-1185">Reference proteome</keyword>
<dbReference type="SUPFAM" id="SSF54373">
    <property type="entry name" value="FAD-linked reductases, C-terminal domain"/>
    <property type="match status" value="1"/>
</dbReference>
<dbReference type="PANTHER" id="PTHR11552:SF115">
    <property type="entry name" value="DEHYDROGENASE XPTC-RELATED"/>
    <property type="match status" value="1"/>
</dbReference>
<evidence type="ECO:0000256" key="2">
    <source>
        <dbReference type="SAM" id="Phobius"/>
    </source>
</evidence>
<dbReference type="Gene3D" id="3.30.560.10">
    <property type="entry name" value="Glucose Oxidase, domain 3"/>
    <property type="match status" value="1"/>
</dbReference>
<gene>
    <name evidence="5" type="ORF">N7G274_003668</name>
</gene>
<dbReference type="SUPFAM" id="SSF51905">
    <property type="entry name" value="FAD/NAD(P)-binding domain"/>
    <property type="match status" value="1"/>
</dbReference>
<reference evidence="5 6" key="1">
    <citation type="submission" date="2024-09" db="EMBL/GenBank/DDBJ databases">
        <title>Rethinking Asexuality: The Enigmatic Case of Functional Sexual Genes in Lepraria (Stereocaulaceae).</title>
        <authorList>
            <person name="Doellman M."/>
            <person name="Sun Y."/>
            <person name="Barcenas-Pena A."/>
            <person name="Lumbsch H.T."/>
            <person name="Grewe F."/>
        </authorList>
    </citation>
    <scope>NUCLEOTIDE SEQUENCE [LARGE SCALE GENOMIC DNA]</scope>
    <source>
        <strain evidence="5 6">Mercado 3170</strain>
    </source>
</reference>
<evidence type="ECO:0000313" key="5">
    <source>
        <dbReference type="EMBL" id="KAL2043362.1"/>
    </source>
</evidence>
<comment type="similarity">
    <text evidence="1">Belongs to the GMC oxidoreductase family.</text>
</comment>
<sequence length="654" mass="71626">MALSRRNKVRFSRLAVFLVIIFVFIYFISIPKSRQAPASQASTKDDRKISKRDGVKDDVSGIRDIYDYIVVGGGQSGLTVANRLSEGKDTVLVVEYGYLYHDDPLIARPWQPFDLSNGLFHDPKLMFNFSSTPQAGLNGRTQHISAASTVGGGSTVNGMFLNRGAAEDYDAWEKLGNPGWGWKGMLPYFKKSSTFTPPGKMLQEEYGATYDLDAAYGTDGPIHMSNPEWAWPGQKVQMAGWRELGVQNTTEGAGGDAVGIFWVPRAQHPIDQTRSYAVTGYLNPALERDNFDLLPGHRVNEIILSKDNEAEGVMIQRRDGNNTISPVRARKEVILAAGLHTPVIMQRSGIGPRRVLESARIDVRVELPGVGMNLQDHPAAGLNYVFTTDFFINPGSINGVQAADEFKRTRSGPHAGGHNAAMFLPATSFLNNSVEIIQSITKDERLQNLPHMYAANPTLYAGYQKQLSILAQAYGSNKSSVIGTPIAGDGYSLLILQKPVSRGTITLDPSNPFGANALVDYGTLKDPLDLQVLIGMIEFTRKWYKSDAMKRVTPVERSPGLAVSSYQDLEKYVRGQAESTIGHQSGTTAMMPLELGGVVDPGLLVYGVKRLSVVDASMIPLVPSTNLCSTVYAVAEKAADLIKRRNRKLWGMSY</sequence>
<protein>
    <recommendedName>
        <fullName evidence="7">GMC oxidoreductase</fullName>
    </recommendedName>
</protein>
<evidence type="ECO:0000313" key="6">
    <source>
        <dbReference type="Proteomes" id="UP001590950"/>
    </source>
</evidence>
<evidence type="ECO:0000256" key="1">
    <source>
        <dbReference type="ARBA" id="ARBA00010790"/>
    </source>
</evidence>
<name>A0ABR4ABY3_9LECA</name>
<dbReference type="PANTHER" id="PTHR11552">
    <property type="entry name" value="GLUCOSE-METHANOL-CHOLINE GMC OXIDOREDUCTASE"/>
    <property type="match status" value="1"/>
</dbReference>
<evidence type="ECO:0008006" key="7">
    <source>
        <dbReference type="Google" id="ProtNLM"/>
    </source>
</evidence>
<feature type="domain" description="Glucose-methanol-choline oxidoreductase C-terminal" evidence="4">
    <location>
        <begin position="499"/>
        <end position="635"/>
    </location>
</feature>